<comment type="pathway">
    <text evidence="1">Amino-acid biosynthesis; L-asparagine biosynthesis; L-asparagine from L-aspartate (L-Gln route): step 1/1.</text>
</comment>
<feature type="domain" description="Glutamine amidotransferase type-2" evidence="14">
    <location>
        <begin position="2"/>
        <end position="276"/>
    </location>
</feature>
<dbReference type="PIRSF" id="PIRSF001589">
    <property type="entry name" value="Asn_synthetase_glu-h"/>
    <property type="match status" value="1"/>
</dbReference>
<feature type="binding site" evidence="11">
    <location>
        <begin position="464"/>
        <end position="465"/>
    </location>
    <ligand>
        <name>ATP</name>
        <dbReference type="ChEBI" id="CHEBI:30616"/>
    </ligand>
</feature>
<dbReference type="InterPro" id="IPR017932">
    <property type="entry name" value="GATase_2_dom"/>
</dbReference>
<keyword evidence="6 10" id="KW-0067">ATP-binding</keyword>
<dbReference type="EMBL" id="AZGZ01000038">
    <property type="protein sequence ID" value="KZZ87116.1"/>
    <property type="molecule type" value="Genomic_DNA"/>
</dbReference>
<evidence type="ECO:0000313" key="15">
    <source>
        <dbReference type="EMBL" id="KZZ87116.1"/>
    </source>
</evidence>
<evidence type="ECO:0000256" key="6">
    <source>
        <dbReference type="ARBA" id="ARBA00022840"/>
    </source>
</evidence>
<dbReference type="InterPro" id="IPR014729">
    <property type="entry name" value="Rossmann-like_a/b/a_fold"/>
</dbReference>
<evidence type="ECO:0000313" key="16">
    <source>
        <dbReference type="Proteomes" id="UP000242877"/>
    </source>
</evidence>
<feature type="site" description="Important for beta-aspartyl-AMP intermediate formation" evidence="12">
    <location>
        <position position="466"/>
    </location>
</feature>
<dbReference type="InterPro" id="IPR006426">
    <property type="entry name" value="Asn_synth_AEB"/>
</dbReference>
<dbReference type="CDD" id="cd01991">
    <property type="entry name" value="Asn_synthase_B_C"/>
    <property type="match status" value="1"/>
</dbReference>
<evidence type="ECO:0000256" key="10">
    <source>
        <dbReference type="PIRNR" id="PIRNR001589"/>
    </source>
</evidence>
<dbReference type="InterPro" id="IPR050795">
    <property type="entry name" value="Asn_Synthetase"/>
</dbReference>
<evidence type="ECO:0000259" key="14">
    <source>
        <dbReference type="PROSITE" id="PS51278"/>
    </source>
</evidence>
<dbReference type="PROSITE" id="PS51278">
    <property type="entry name" value="GATASE_TYPE_2"/>
    <property type="match status" value="1"/>
</dbReference>
<dbReference type="EC" id="6.3.5.4" evidence="2"/>
<comment type="catalytic activity">
    <reaction evidence="9">
        <text>L-aspartate + L-glutamine + ATP + H2O = L-asparagine + L-glutamate + AMP + diphosphate + H(+)</text>
        <dbReference type="Rhea" id="RHEA:12228"/>
        <dbReference type="ChEBI" id="CHEBI:15377"/>
        <dbReference type="ChEBI" id="CHEBI:15378"/>
        <dbReference type="ChEBI" id="CHEBI:29985"/>
        <dbReference type="ChEBI" id="CHEBI:29991"/>
        <dbReference type="ChEBI" id="CHEBI:30616"/>
        <dbReference type="ChEBI" id="CHEBI:33019"/>
        <dbReference type="ChEBI" id="CHEBI:58048"/>
        <dbReference type="ChEBI" id="CHEBI:58359"/>
        <dbReference type="ChEBI" id="CHEBI:456215"/>
        <dbReference type="EC" id="6.3.5.4"/>
    </reaction>
</comment>
<dbReference type="FunFam" id="3.40.50.620:FF:000031">
    <property type="entry name" value="Asparagine synthase B"/>
    <property type="match status" value="1"/>
</dbReference>
<dbReference type="Pfam" id="PF00733">
    <property type="entry name" value="Asn_synthase"/>
    <property type="match status" value="1"/>
</dbReference>
<feature type="binding site" evidence="11">
    <location>
        <position position="390"/>
    </location>
    <ligand>
        <name>ATP</name>
        <dbReference type="ChEBI" id="CHEBI:30616"/>
    </ligand>
</feature>
<dbReference type="InterPro" id="IPR033738">
    <property type="entry name" value="AsnB_N"/>
</dbReference>
<dbReference type="SUPFAM" id="SSF56235">
    <property type="entry name" value="N-terminal nucleophile aminohydrolases (Ntn hydrolases)"/>
    <property type="match status" value="2"/>
</dbReference>
<dbReference type="Proteomes" id="UP000242877">
    <property type="component" value="Unassembled WGS sequence"/>
</dbReference>
<feature type="binding site" evidence="11">
    <location>
        <position position="187"/>
    </location>
    <ligand>
        <name>L-glutamine</name>
        <dbReference type="ChEBI" id="CHEBI:58359"/>
    </ligand>
</feature>
<dbReference type="CDD" id="cd00712">
    <property type="entry name" value="AsnB"/>
    <property type="match status" value="1"/>
</dbReference>
<dbReference type="GO" id="GO:0070981">
    <property type="term" value="P:L-asparagine biosynthetic process"/>
    <property type="evidence" value="ECO:0007669"/>
    <property type="project" value="EnsemblFungi"/>
</dbReference>
<dbReference type="GO" id="GO:0005829">
    <property type="term" value="C:cytosol"/>
    <property type="evidence" value="ECO:0007669"/>
    <property type="project" value="TreeGrafter"/>
</dbReference>
<dbReference type="Gene3D" id="3.40.50.620">
    <property type="entry name" value="HUPs"/>
    <property type="match status" value="1"/>
</dbReference>
<dbReference type="InterPro" id="IPR029055">
    <property type="entry name" value="Ntn_hydrolases_N"/>
</dbReference>
<feature type="compositionally biased region" description="Low complexity" evidence="13">
    <location>
        <begin position="60"/>
        <end position="69"/>
    </location>
</feature>
<dbReference type="OrthoDB" id="409189at2759"/>
<proteinExistence type="predicted"/>
<evidence type="ECO:0000256" key="1">
    <source>
        <dbReference type="ARBA" id="ARBA00005187"/>
    </source>
</evidence>
<dbReference type="PANTHER" id="PTHR11772:SF2">
    <property type="entry name" value="ASPARAGINE SYNTHETASE [GLUTAMINE-HYDROLYZING]"/>
    <property type="match status" value="1"/>
</dbReference>
<evidence type="ECO:0000256" key="2">
    <source>
        <dbReference type="ARBA" id="ARBA00012737"/>
    </source>
</evidence>
<dbReference type="GO" id="GO:0004066">
    <property type="term" value="F:asparagine synthase (glutamine-hydrolyzing) activity"/>
    <property type="evidence" value="ECO:0007669"/>
    <property type="project" value="UniProtKB-EC"/>
</dbReference>
<dbReference type="GO" id="GO:0005524">
    <property type="term" value="F:ATP binding"/>
    <property type="evidence" value="ECO:0007669"/>
    <property type="project" value="UniProtKB-KW"/>
</dbReference>
<sequence>MCGIFACFNHPDVKNFKPTALKMAKCLRHRGPDWSGNFMSHNTILCHERLSIVGVGRQLSISSSSSSPSTQETNQIPIPPDIEDNPQDNENNSNHPPSIPITPYQQRHSPSAPRLSLSQDLFLRLSGKEHTDSRTPSSISPATTDSGAQPLVNDDSTVALAVNGEIYNHRIVRKELKTDYNYKTHSDCEVVIPLYLEHGIDAPKHLDGMFSFVLYDEKENRIIAARDPIGITSFYQGFSWKTPGAVFFSSELKALAPVCDRIITFPPGHVYDSKTGQTTRYFEPKWWDPTNVPNTPVDYKLLRRTLEKSVKKRLMAEVPYGVLLSGGLDSSLIASIAQRETLRQQERTRQLLLEGKQSTLAKDGDLVGIGEDDDENATVATLPQLHSFSIGLPGAPDTLAAIEVAEFLGTKHHAFTFTLEDGLNALSDVIYHLETYDVTTIRASTPMYLLSRKIKTMGIKMVLSGEGSDEIFGGYLYFHAAPDREAFHAECNRRIKNLHLADCLRANKSTSAWGLEARVPFLDKEFLEVAMGVDPREKMITPERIEKYILRKAFDTTDEPDVKAYLPDKILWRQKEQFSDGVGYGWIDALRDNAELHITDEMMKNPKPEWGDDIPDTKEAYWYRLMFDEHFPSYCASTVERWVPTWSKQTDPSGRAIAVHNAKYDHA</sequence>
<evidence type="ECO:0000256" key="11">
    <source>
        <dbReference type="PIRSR" id="PIRSR001589-2"/>
    </source>
</evidence>
<evidence type="ECO:0000256" key="12">
    <source>
        <dbReference type="PIRSR" id="PIRSR001589-3"/>
    </source>
</evidence>
<keyword evidence="8" id="KW-0315">Glutamine amidotransferase</keyword>
<keyword evidence="16" id="KW-1185">Reference proteome</keyword>
<dbReference type="Pfam" id="PF13537">
    <property type="entry name" value="GATase_7"/>
    <property type="match status" value="1"/>
</dbReference>
<evidence type="ECO:0000256" key="8">
    <source>
        <dbReference type="ARBA" id="ARBA00022962"/>
    </source>
</evidence>
<dbReference type="PANTHER" id="PTHR11772">
    <property type="entry name" value="ASPARAGINE SYNTHETASE"/>
    <property type="match status" value="1"/>
</dbReference>
<evidence type="ECO:0000256" key="3">
    <source>
        <dbReference type="ARBA" id="ARBA00022598"/>
    </source>
</evidence>
<name>A0A167V6M1_9EURO</name>
<evidence type="ECO:0000256" key="7">
    <source>
        <dbReference type="ARBA" id="ARBA00022888"/>
    </source>
</evidence>
<feature type="region of interest" description="Disordered" evidence="13">
    <location>
        <begin position="60"/>
        <end position="113"/>
    </location>
</feature>
<dbReference type="AlphaFoldDB" id="A0A167V6M1"/>
<dbReference type="SUPFAM" id="SSF52402">
    <property type="entry name" value="Adenine nucleotide alpha hydrolases-like"/>
    <property type="match status" value="1"/>
</dbReference>
<evidence type="ECO:0000256" key="5">
    <source>
        <dbReference type="ARBA" id="ARBA00022741"/>
    </source>
</evidence>
<keyword evidence="7" id="KW-0061">Asparagine biosynthesis</keyword>
<keyword evidence="3" id="KW-0436">Ligase</keyword>
<feature type="binding site" evidence="11">
    <location>
        <position position="323"/>
    </location>
    <ligand>
        <name>ATP</name>
        <dbReference type="ChEBI" id="CHEBI:30616"/>
    </ligand>
</feature>
<protein>
    <recommendedName>
        <fullName evidence="2">asparagine synthase (glutamine-hydrolyzing)</fullName>
        <ecNumber evidence="2">6.3.5.4</ecNumber>
    </recommendedName>
</protein>
<keyword evidence="4" id="KW-0028">Amino-acid biosynthesis</keyword>
<dbReference type="InterPro" id="IPR001962">
    <property type="entry name" value="Asn_synthase"/>
</dbReference>
<dbReference type="VEuPathDB" id="FungiDB:AAP_05871"/>
<dbReference type="NCBIfam" id="TIGR01536">
    <property type="entry name" value="asn_synth_AEB"/>
    <property type="match status" value="1"/>
</dbReference>
<comment type="caution">
    <text evidence="15">The sequence shown here is derived from an EMBL/GenBank/DDBJ whole genome shotgun (WGS) entry which is preliminary data.</text>
</comment>
<feature type="compositionally biased region" description="Polar residues" evidence="13">
    <location>
        <begin position="134"/>
        <end position="147"/>
    </location>
</feature>
<evidence type="ECO:0000256" key="9">
    <source>
        <dbReference type="ARBA" id="ARBA00048741"/>
    </source>
</evidence>
<evidence type="ECO:0000256" key="4">
    <source>
        <dbReference type="ARBA" id="ARBA00022605"/>
    </source>
</evidence>
<accession>A0A167V6M1</accession>
<dbReference type="Gene3D" id="3.60.20.10">
    <property type="entry name" value="Glutamine Phosphoribosylpyrophosphate, subunit 1, domain 1"/>
    <property type="match status" value="2"/>
</dbReference>
<feature type="region of interest" description="Disordered" evidence="13">
    <location>
        <begin position="128"/>
        <end position="151"/>
    </location>
</feature>
<evidence type="ECO:0000256" key="13">
    <source>
        <dbReference type="SAM" id="MobiDB-lite"/>
    </source>
</evidence>
<organism evidence="15 16">
    <name type="scientific">Ascosphaera apis ARSEF 7405</name>
    <dbReference type="NCBI Taxonomy" id="392613"/>
    <lineage>
        <taxon>Eukaryota</taxon>
        <taxon>Fungi</taxon>
        <taxon>Dikarya</taxon>
        <taxon>Ascomycota</taxon>
        <taxon>Pezizomycotina</taxon>
        <taxon>Eurotiomycetes</taxon>
        <taxon>Eurotiomycetidae</taxon>
        <taxon>Onygenales</taxon>
        <taxon>Ascosphaeraceae</taxon>
        <taxon>Ascosphaera</taxon>
    </lineage>
</organism>
<gene>
    <name evidence="15" type="ORF">AAP_05871</name>
</gene>
<keyword evidence="5 10" id="KW-0547">Nucleotide-binding</keyword>
<reference evidence="15 16" key="1">
    <citation type="journal article" date="2016" name="Genome Biol. Evol.">
        <title>Divergent and convergent evolution of fungal pathogenicity.</title>
        <authorList>
            <person name="Shang Y."/>
            <person name="Xiao G."/>
            <person name="Zheng P."/>
            <person name="Cen K."/>
            <person name="Zhan S."/>
            <person name="Wang C."/>
        </authorList>
    </citation>
    <scope>NUCLEOTIDE SEQUENCE [LARGE SCALE GENOMIC DNA]</scope>
    <source>
        <strain evidence="15 16">ARSEF 7405</strain>
    </source>
</reference>